<dbReference type="Gene3D" id="1.25.40.10">
    <property type="entry name" value="Tetratricopeptide repeat domain"/>
    <property type="match status" value="1"/>
</dbReference>
<evidence type="ECO:0000256" key="1">
    <source>
        <dbReference type="PROSITE-ProRule" id="PRU00339"/>
    </source>
</evidence>
<keyword evidence="1" id="KW-0802">TPR repeat</keyword>
<feature type="chain" id="PRO_5001782216" evidence="2">
    <location>
        <begin position="22"/>
        <end position="399"/>
    </location>
</feature>
<dbReference type="RefSeq" id="WP_043389938.1">
    <property type="nucleotide sequence ID" value="NZ_JPMI01000022.1"/>
</dbReference>
<feature type="repeat" description="TPR" evidence="1">
    <location>
        <begin position="276"/>
        <end position="309"/>
    </location>
</feature>
<evidence type="ECO:0000256" key="2">
    <source>
        <dbReference type="SAM" id="SignalP"/>
    </source>
</evidence>
<dbReference type="Proteomes" id="UP000028547">
    <property type="component" value="Unassembled WGS sequence"/>
</dbReference>
<feature type="repeat" description="TPR" evidence="1">
    <location>
        <begin position="350"/>
        <end position="383"/>
    </location>
</feature>
<dbReference type="Pfam" id="PF13431">
    <property type="entry name" value="TPR_17"/>
    <property type="match status" value="1"/>
</dbReference>
<dbReference type="PROSITE" id="PS50005">
    <property type="entry name" value="TPR"/>
    <property type="match status" value="2"/>
</dbReference>
<evidence type="ECO:0000313" key="3">
    <source>
        <dbReference type="EMBL" id="KFA94244.1"/>
    </source>
</evidence>
<dbReference type="AlphaFoldDB" id="A0A084T0K9"/>
<gene>
    <name evidence="3" type="ORF">Q664_04085</name>
</gene>
<dbReference type="SUPFAM" id="SSF48452">
    <property type="entry name" value="TPR-like"/>
    <property type="match status" value="1"/>
</dbReference>
<dbReference type="SMART" id="SM00028">
    <property type="entry name" value="TPR"/>
    <property type="match status" value="3"/>
</dbReference>
<organism evidence="3 4">
    <name type="scientific">Archangium violaceum Cb vi76</name>
    <dbReference type="NCBI Taxonomy" id="1406225"/>
    <lineage>
        <taxon>Bacteria</taxon>
        <taxon>Pseudomonadati</taxon>
        <taxon>Myxococcota</taxon>
        <taxon>Myxococcia</taxon>
        <taxon>Myxococcales</taxon>
        <taxon>Cystobacterineae</taxon>
        <taxon>Archangiaceae</taxon>
        <taxon>Archangium</taxon>
    </lineage>
</organism>
<feature type="signal peptide" evidence="2">
    <location>
        <begin position="1"/>
        <end position="21"/>
    </location>
</feature>
<name>A0A084T0K9_9BACT</name>
<reference evidence="3 4" key="1">
    <citation type="submission" date="2014-07" db="EMBL/GenBank/DDBJ databases">
        <title>Draft Genome Sequence of Gephyronic Acid Producer, Cystobacter violaceus Strain Cb vi76.</title>
        <authorList>
            <person name="Stevens D.C."/>
            <person name="Young J."/>
            <person name="Carmichael R."/>
            <person name="Tan J."/>
            <person name="Taylor R.E."/>
        </authorList>
    </citation>
    <scope>NUCLEOTIDE SEQUENCE [LARGE SCALE GENOMIC DNA]</scope>
    <source>
        <strain evidence="3 4">Cb vi76</strain>
    </source>
</reference>
<keyword evidence="2" id="KW-0732">Signal</keyword>
<dbReference type="InterPro" id="IPR011990">
    <property type="entry name" value="TPR-like_helical_dom_sf"/>
</dbReference>
<accession>A0A084T0K9</accession>
<dbReference type="InterPro" id="IPR019734">
    <property type="entry name" value="TPR_rpt"/>
</dbReference>
<dbReference type="EMBL" id="JPMI01000022">
    <property type="protein sequence ID" value="KFA94244.1"/>
    <property type="molecule type" value="Genomic_DNA"/>
</dbReference>
<proteinExistence type="predicted"/>
<evidence type="ECO:0000313" key="4">
    <source>
        <dbReference type="Proteomes" id="UP000028547"/>
    </source>
</evidence>
<comment type="caution">
    <text evidence="3">The sequence shown here is derived from an EMBL/GenBank/DDBJ whole genome shotgun (WGS) entry which is preliminary data.</text>
</comment>
<sequence>MKRLFALAFSLGCAVPVSAMAADTIKVQILSATVKDQKIAGAEVIAQKNGEASIKGTTAADGTVRFEKPFGGADDSAVSLIVKKDGYSNLVVRCPCDGLSYAISPVMSQNLDGMRIVLNWGAQPSDLDSHLVHPSTHVFYSAKQGDLANLDVDDTTSYGPETVTLEKKKNGVKYLYAVHNYTEGDKQGSVTLSNNSQAKVFVYVGSSLVRTFTPPRGKAGNVWVVFGIGDNGEFYDINKFTDVKDRGQVGSFMQGLIKGGGFQSVPEVSVDQTRLADTLNKQGEKAYHAGKLDEAVSLYLESIANNPEHGQAYSNLGLAYQKLNRNAEALWANRKAIALASGKAAATIRASSFYNIARVYEGEQKWAEALENFQSALGQKDHDAYKKGIARMQEKLGQN</sequence>
<protein>
    <submittedName>
        <fullName evidence="3">Uncharacterized protein</fullName>
    </submittedName>
</protein>